<comment type="pathway">
    <text evidence="5">Nucleotide-sugar biosynthesis; GDP-L-fucose biosynthesis via de novo pathway; GDP-L-fucose from GDP-alpha-D-mannose: step 2/2.</text>
</comment>
<sequence length="317" mass="35604">MLDSRILITGAQGLVGTSLIEELNRQGYANLIPLTREQCDLTNYEEVKLFFQNAKPEVVFHTAAAVYGIGGNAKKKGSIFLDNTLLNTHVIEASRLSGVRKIIAMGTIAAYPEPTEFPVKESSIWSGPPHQSEDSYAHAKRAMLAQLLAYQENYSLDFAYVISTNLFGPNDKFDSKFGHVVPSLVRKFYEAKKSHEQVTIWGDGSAERDFLYSKDMARALVLIMKRYTGSINVASGRRVSIKEIVDLLAAHFEMQDKVVWNAAMPNGRAFYEIDLTYLKNLGYMPIYSMEKGLSETLDWFTSMYEKNAIRGYSNGKC</sequence>
<feature type="binding site" evidence="5">
    <location>
        <begin position="10"/>
        <end position="16"/>
    </location>
    <ligand>
        <name>NADP(+)</name>
        <dbReference type="ChEBI" id="CHEBI:58349"/>
    </ligand>
</feature>
<organism evidence="7 8">
    <name type="scientific">Candidatus Rhabdochlamydia porcellionis</name>
    <dbReference type="NCBI Taxonomy" id="225148"/>
    <lineage>
        <taxon>Bacteria</taxon>
        <taxon>Pseudomonadati</taxon>
        <taxon>Chlamydiota</taxon>
        <taxon>Chlamydiia</taxon>
        <taxon>Parachlamydiales</taxon>
        <taxon>Candidatus Rhabdochlamydiaceae</taxon>
        <taxon>Candidatus Rhabdochlamydia</taxon>
    </lineage>
</organism>
<feature type="site" description="Important for catalytic activity" evidence="5">
    <location>
        <position position="107"/>
    </location>
</feature>
<dbReference type="InterPro" id="IPR036291">
    <property type="entry name" value="NAD(P)-bd_dom_sf"/>
</dbReference>
<dbReference type="Proteomes" id="UP000822862">
    <property type="component" value="Chromosome"/>
</dbReference>
<evidence type="ECO:0000313" key="8">
    <source>
        <dbReference type="Proteomes" id="UP000822862"/>
    </source>
</evidence>
<evidence type="ECO:0000259" key="6">
    <source>
        <dbReference type="Pfam" id="PF01370"/>
    </source>
</evidence>
<keyword evidence="8" id="KW-1185">Reference proteome</keyword>
<keyword evidence="4 5" id="KW-0413">Isomerase</keyword>
<feature type="binding site" evidence="5">
    <location>
        <position position="187"/>
    </location>
    <ligand>
        <name>substrate</name>
    </ligand>
</feature>
<comment type="similarity">
    <text evidence="1 5">Belongs to the NAD(P)-dependent epimerase/dehydratase family. Fucose synthase subfamily.</text>
</comment>
<feature type="binding site" evidence="5">
    <location>
        <position position="208"/>
    </location>
    <ligand>
        <name>substrate</name>
    </ligand>
</feature>
<evidence type="ECO:0000256" key="3">
    <source>
        <dbReference type="ARBA" id="ARBA00023002"/>
    </source>
</evidence>
<comment type="caution">
    <text evidence="5">Lacks conserved residue(s) required for the propagation of feature annotation.</text>
</comment>
<name>A0ABX8Z5G0_9BACT</name>
<reference evidence="7 8" key="1">
    <citation type="submission" date="2021-05" db="EMBL/GenBank/DDBJ databases">
        <title>Ecology and evolution of chlamydial symbionts of arthropods.</title>
        <authorList>
            <person name="Halter T."/>
            <person name="Sixt B.S."/>
            <person name="Toenshoff E.R."/>
            <person name="Koestlbacher S."/>
            <person name="Schulz F."/>
            <person name="Kostanjsek R."/>
            <person name="Collingro A."/>
            <person name="Hendrickx F."/>
            <person name="Horn M."/>
        </authorList>
    </citation>
    <scope>NUCLEOTIDE SEQUENCE [LARGE SCALE GENOMIC DNA]</scope>
    <source>
        <strain evidence="7 8">15C</strain>
    </source>
</reference>
<dbReference type="PANTHER" id="PTHR43238:SF1">
    <property type="entry name" value="GDP-L-FUCOSE SYNTHASE"/>
    <property type="match status" value="1"/>
</dbReference>
<evidence type="ECO:0000313" key="7">
    <source>
        <dbReference type="EMBL" id="QZA59351.1"/>
    </source>
</evidence>
<dbReference type="EMBL" id="CP075585">
    <property type="protein sequence ID" value="QZA59351.1"/>
    <property type="molecule type" value="Genomic_DNA"/>
</dbReference>
<dbReference type="PANTHER" id="PTHR43238">
    <property type="entry name" value="GDP-L-FUCOSE SYNTHASE"/>
    <property type="match status" value="1"/>
</dbReference>
<dbReference type="Gene3D" id="3.90.25.10">
    <property type="entry name" value="UDP-galactose 4-epimerase, domain 1"/>
    <property type="match status" value="1"/>
</dbReference>
<keyword evidence="5" id="KW-0511">Multifunctional enzyme</keyword>
<feature type="binding site" evidence="5">
    <location>
        <position position="201"/>
    </location>
    <ligand>
        <name>substrate</name>
    </ligand>
</feature>
<dbReference type="EC" id="1.1.1.271" evidence="5"/>
<dbReference type="SUPFAM" id="SSF51735">
    <property type="entry name" value="NAD(P)-binding Rossmann-fold domains"/>
    <property type="match status" value="1"/>
</dbReference>
<evidence type="ECO:0000256" key="1">
    <source>
        <dbReference type="ARBA" id="ARBA00005959"/>
    </source>
</evidence>
<dbReference type="RefSeq" id="WP_194845147.1">
    <property type="nucleotide sequence ID" value="NZ_CP075585.1"/>
</dbReference>
<dbReference type="Pfam" id="PF01370">
    <property type="entry name" value="Epimerase"/>
    <property type="match status" value="1"/>
</dbReference>
<keyword evidence="3 5" id="KW-0560">Oxidoreductase</keyword>
<proteinExistence type="inferred from homology"/>
<keyword evidence="2 5" id="KW-0521">NADP</keyword>
<dbReference type="InterPro" id="IPR028614">
    <property type="entry name" value="GDP_fucose/colitose_synth"/>
</dbReference>
<comment type="function">
    <text evidence="5">Catalyzes the two-step NADP-dependent conversion of GDP-4-dehydro-6-deoxy-D-mannose to GDP-fucose, involving an epimerase and a reductase reaction.</text>
</comment>
<protein>
    <recommendedName>
        <fullName evidence="5">GDP-L-fucose synthase</fullName>
        <ecNumber evidence="5">1.1.1.271</ecNumber>
    </recommendedName>
    <alternativeName>
        <fullName evidence="5">GDP-4-keto-6-deoxy-D-mannose-3,5-epimerase-4-reductase</fullName>
    </alternativeName>
</protein>
<accession>A0ABX8Z5G0</accession>
<feature type="binding site" evidence="5">
    <location>
        <position position="140"/>
    </location>
    <ligand>
        <name>NADP(+)</name>
        <dbReference type="ChEBI" id="CHEBI:58349"/>
    </ligand>
</feature>
<comment type="catalytic activity">
    <reaction evidence="5">
        <text>GDP-beta-L-fucose + NADP(+) = GDP-4-dehydro-alpha-D-rhamnose + NADPH + H(+)</text>
        <dbReference type="Rhea" id="RHEA:18885"/>
        <dbReference type="ChEBI" id="CHEBI:15378"/>
        <dbReference type="ChEBI" id="CHEBI:57273"/>
        <dbReference type="ChEBI" id="CHEBI:57783"/>
        <dbReference type="ChEBI" id="CHEBI:57964"/>
        <dbReference type="ChEBI" id="CHEBI:58349"/>
        <dbReference type="EC" id="1.1.1.271"/>
    </reaction>
</comment>
<feature type="domain" description="NAD-dependent epimerase/dehydratase" evidence="6">
    <location>
        <begin position="6"/>
        <end position="228"/>
    </location>
</feature>
<gene>
    <name evidence="5" type="primary">fcl</name>
    <name evidence="7" type="ORF">RHAB15C_0001237</name>
</gene>
<dbReference type="GO" id="GO:0050577">
    <property type="term" value="F:GDP-L-fucose synthase activity"/>
    <property type="evidence" value="ECO:0007669"/>
    <property type="project" value="UniProtKB-EC"/>
</dbReference>
<feature type="active site" description="Proton donor/acceptor" evidence="5">
    <location>
        <position position="136"/>
    </location>
</feature>
<evidence type="ECO:0000256" key="5">
    <source>
        <dbReference type="HAMAP-Rule" id="MF_00956"/>
    </source>
</evidence>
<dbReference type="Gene3D" id="3.40.50.720">
    <property type="entry name" value="NAD(P)-binding Rossmann-like Domain"/>
    <property type="match status" value="1"/>
</dbReference>
<evidence type="ECO:0000256" key="4">
    <source>
        <dbReference type="ARBA" id="ARBA00023235"/>
    </source>
</evidence>
<dbReference type="HAMAP" id="MF_00956">
    <property type="entry name" value="GDP_fucose_synth"/>
    <property type="match status" value="1"/>
</dbReference>
<dbReference type="InterPro" id="IPR001509">
    <property type="entry name" value="Epimerase_deHydtase"/>
</dbReference>
<evidence type="ECO:0000256" key="2">
    <source>
        <dbReference type="ARBA" id="ARBA00022857"/>
    </source>
</evidence>
<feature type="binding site" evidence="5">
    <location>
        <position position="179"/>
    </location>
    <ligand>
        <name>NADP(+)</name>
        <dbReference type="ChEBI" id="CHEBI:58349"/>
    </ligand>
</feature>